<evidence type="ECO:0000256" key="5">
    <source>
        <dbReference type="ARBA" id="ARBA00022857"/>
    </source>
</evidence>
<dbReference type="STRING" id="1619050.UX20_C0024G0009"/>
<evidence type="ECO:0000256" key="4">
    <source>
        <dbReference type="ARBA" id="ARBA00022737"/>
    </source>
</evidence>
<dbReference type="InterPro" id="IPR005991">
    <property type="entry name" value="GUAB1"/>
</dbReference>
<evidence type="ECO:0000256" key="8">
    <source>
        <dbReference type="PIRSR" id="PIRSR000130-3"/>
    </source>
</evidence>
<dbReference type="InterPro" id="IPR050139">
    <property type="entry name" value="GMP_reductase"/>
</dbReference>
<dbReference type="SUPFAM" id="SSF54631">
    <property type="entry name" value="CBS-domain pair"/>
    <property type="match status" value="1"/>
</dbReference>
<dbReference type="PANTHER" id="PTHR43170:SF5">
    <property type="entry name" value="GMP REDUCTASE"/>
    <property type="match status" value="1"/>
</dbReference>
<evidence type="ECO:0000259" key="11">
    <source>
        <dbReference type="PROSITE" id="PS51371"/>
    </source>
</evidence>
<dbReference type="SMART" id="SM01240">
    <property type="entry name" value="IMPDH"/>
    <property type="match status" value="1"/>
</dbReference>
<keyword evidence="8" id="KW-0520">NAD</keyword>
<evidence type="ECO:0000256" key="3">
    <source>
        <dbReference type="ARBA" id="ARBA00022726"/>
    </source>
</evidence>
<keyword evidence="9" id="KW-0630">Potassium</keyword>
<dbReference type="Gene3D" id="3.20.20.70">
    <property type="entry name" value="Aldolase class I"/>
    <property type="match status" value="1"/>
</dbReference>
<dbReference type="FunFam" id="3.20.20.70:FF:000424">
    <property type="entry name" value="Inosine-5'-monophosphate dehydrogenase 2"/>
    <property type="match status" value="1"/>
</dbReference>
<evidence type="ECO:0000256" key="7">
    <source>
        <dbReference type="ARBA" id="ARBA00023122"/>
    </source>
</evidence>
<dbReference type="InterPro" id="IPR005990">
    <property type="entry name" value="IMP_DH"/>
</dbReference>
<keyword evidence="4" id="KW-0677">Repeat</keyword>
<dbReference type="InterPro" id="IPR001093">
    <property type="entry name" value="IMP_DH_GMPRt"/>
</dbReference>
<dbReference type="GO" id="GO:0006164">
    <property type="term" value="P:purine nucleotide biosynthetic process"/>
    <property type="evidence" value="ECO:0007669"/>
    <property type="project" value="InterPro"/>
</dbReference>
<evidence type="ECO:0000256" key="1">
    <source>
        <dbReference type="ARBA" id="ARBA00012678"/>
    </source>
</evidence>
<feature type="binding site" description="in other chain" evidence="9">
    <location>
        <position position="298"/>
    </location>
    <ligand>
        <name>K(+)</name>
        <dbReference type="ChEBI" id="CHEBI:29103"/>
        <note>ligand shared between two tetrameric partners</note>
    </ligand>
</feature>
<evidence type="ECO:0000256" key="2">
    <source>
        <dbReference type="ARBA" id="ARBA00015800"/>
    </source>
</evidence>
<dbReference type="GO" id="GO:0006166">
    <property type="term" value="P:purine ribonucleoside salvage"/>
    <property type="evidence" value="ECO:0007669"/>
    <property type="project" value="UniProtKB-KW"/>
</dbReference>
<evidence type="ECO:0000256" key="9">
    <source>
        <dbReference type="PIRSR" id="PIRSR000130-4"/>
    </source>
</evidence>
<dbReference type="EC" id="1.7.1.7" evidence="1"/>
<keyword evidence="7 10" id="KW-0129">CBS domain</keyword>
<dbReference type="AlphaFoldDB" id="A0A0G1MYN2"/>
<dbReference type="CDD" id="cd00381">
    <property type="entry name" value="IMPDH"/>
    <property type="match status" value="1"/>
</dbReference>
<dbReference type="Pfam" id="PF00571">
    <property type="entry name" value="CBS"/>
    <property type="match status" value="2"/>
</dbReference>
<dbReference type="PANTHER" id="PTHR43170">
    <property type="entry name" value="GMP REDUCTASE"/>
    <property type="match status" value="1"/>
</dbReference>
<dbReference type="CDD" id="cd02205">
    <property type="entry name" value="CBS_pair_SF"/>
    <property type="match status" value="1"/>
</dbReference>
<dbReference type="SUPFAM" id="SSF51412">
    <property type="entry name" value="Inosine monophosphate dehydrogenase (IMPDH)"/>
    <property type="match status" value="1"/>
</dbReference>
<dbReference type="InterPro" id="IPR046342">
    <property type="entry name" value="CBS_dom_sf"/>
</dbReference>
<evidence type="ECO:0000313" key="13">
    <source>
        <dbReference type="Proteomes" id="UP000034911"/>
    </source>
</evidence>
<keyword evidence="6" id="KW-0560">Oxidoreductase</keyword>
<reference evidence="12 13" key="1">
    <citation type="journal article" date="2015" name="Nature">
        <title>rRNA introns, odd ribosomes, and small enigmatic genomes across a large radiation of phyla.</title>
        <authorList>
            <person name="Brown C.T."/>
            <person name="Hug L.A."/>
            <person name="Thomas B.C."/>
            <person name="Sharon I."/>
            <person name="Castelle C.J."/>
            <person name="Singh A."/>
            <person name="Wilkins M.J."/>
            <person name="Williams K.H."/>
            <person name="Banfield J.F."/>
        </authorList>
    </citation>
    <scope>NUCLEOTIDE SEQUENCE [LARGE SCALE GENOMIC DNA]</scope>
</reference>
<dbReference type="PIRSF" id="PIRSF000130">
    <property type="entry name" value="IMPDH"/>
    <property type="match status" value="1"/>
</dbReference>
<feature type="binding site" evidence="8">
    <location>
        <begin position="245"/>
        <end position="247"/>
    </location>
    <ligand>
        <name>NAD(+)</name>
        <dbReference type="ChEBI" id="CHEBI:57540"/>
    </ligand>
</feature>
<dbReference type="Proteomes" id="UP000034911">
    <property type="component" value="Unassembled WGS sequence"/>
</dbReference>
<evidence type="ECO:0000256" key="6">
    <source>
        <dbReference type="ARBA" id="ARBA00023002"/>
    </source>
</evidence>
<dbReference type="Pfam" id="PF00478">
    <property type="entry name" value="IMPDH"/>
    <property type="match status" value="1"/>
</dbReference>
<keyword evidence="3" id="KW-0660">Purine salvage</keyword>
<feature type="domain" description="CBS" evidence="11">
    <location>
        <begin position="153"/>
        <end position="212"/>
    </location>
</feature>
<name>A0A0G1MYN2_9BACT</name>
<sequence>MRFLYPENERQELTYEDVFLMPQYSELPSRMGVDITPNNKLGTIPLVVSNMNAVAGRRMAETMTRRGGIVVFPQDMNWERVERSVRYVKQCHAVYETAVVLNEDDVVQNGLNLINKRAHGAVIVVNKEQKPVGIFTEKEARYQDRYTMLKRVMRPDIITVPSSATPQEVYTLLDRNRIPLAPVVYPDGTLAGVMTKKGAVRSTIYKPAQNAQGELLTATAVGINRKLEETIGFLLTIGVDIIVLDTAHGHQKRMLDAIRVARGLMGPTRPLVAGNAVTPEATRDFLQAGASIVKVGVGPGAMCTTRMMTGVGRPQFSAVLQCSRVARELGGSIWADGGVRHPRDVALALAAGASHAMFGSWWAGTYESVGDIQYDEQGRPFKENFGMASRRAVIDRTNATEVFEQARKKYFEEGISSSRMYLKKGEESAEDIIDKITAGVRSACAYAGASSLEEFHHKALVGVQTQAGYNEGKALKESW</sequence>
<dbReference type="GO" id="GO:0003920">
    <property type="term" value="F:GMP reductase activity"/>
    <property type="evidence" value="ECO:0007669"/>
    <property type="project" value="UniProtKB-EC"/>
</dbReference>
<feature type="binding site" description="in other chain" evidence="9">
    <location>
        <position position="300"/>
    </location>
    <ligand>
        <name>K(+)</name>
        <dbReference type="ChEBI" id="CHEBI:29103"/>
        <note>ligand shared between two tetrameric partners</note>
    </ligand>
</feature>
<evidence type="ECO:0000313" key="12">
    <source>
        <dbReference type="EMBL" id="KKU13349.1"/>
    </source>
</evidence>
<protein>
    <recommendedName>
        <fullName evidence="2">GMP reductase</fullName>
        <ecNumber evidence="1">1.7.1.7</ecNumber>
    </recommendedName>
</protein>
<evidence type="ECO:0000256" key="10">
    <source>
        <dbReference type="PROSITE-ProRule" id="PRU00703"/>
    </source>
</evidence>
<proteinExistence type="predicted"/>
<keyword evidence="5" id="KW-0521">NADP</keyword>
<feature type="binding site" description="in other chain" evidence="9">
    <location>
        <position position="303"/>
    </location>
    <ligand>
        <name>K(+)</name>
        <dbReference type="ChEBI" id="CHEBI:29103"/>
        <note>ligand shared between two tetrameric partners</note>
    </ligand>
</feature>
<comment type="caution">
    <text evidence="12">The sequence shown here is derived from an EMBL/GenBank/DDBJ whole genome shotgun (WGS) entry which is preliminary data.</text>
</comment>
<dbReference type="NCBIfam" id="TIGR01303">
    <property type="entry name" value="IMP_DH_rel_1"/>
    <property type="match status" value="1"/>
</dbReference>
<dbReference type="GO" id="GO:0005829">
    <property type="term" value="C:cytosol"/>
    <property type="evidence" value="ECO:0007669"/>
    <property type="project" value="TreeGrafter"/>
</dbReference>
<dbReference type="InterPro" id="IPR000644">
    <property type="entry name" value="CBS_dom"/>
</dbReference>
<dbReference type="GO" id="GO:0003938">
    <property type="term" value="F:IMP dehydrogenase activity"/>
    <property type="evidence" value="ECO:0007669"/>
    <property type="project" value="InterPro"/>
</dbReference>
<dbReference type="InterPro" id="IPR013785">
    <property type="entry name" value="Aldolase_TIM"/>
</dbReference>
<dbReference type="EMBL" id="LCLH01000024">
    <property type="protein sequence ID" value="KKU13349.1"/>
    <property type="molecule type" value="Genomic_DNA"/>
</dbReference>
<accession>A0A0G1MYN2</accession>
<feature type="binding site" evidence="8">
    <location>
        <begin position="296"/>
        <end position="298"/>
    </location>
    <ligand>
        <name>NAD(+)</name>
        <dbReference type="ChEBI" id="CHEBI:57540"/>
    </ligand>
</feature>
<dbReference type="NCBIfam" id="NF005869">
    <property type="entry name" value="PRK07807.1"/>
    <property type="match status" value="1"/>
</dbReference>
<dbReference type="PATRIC" id="fig|1619050.3.peg.497"/>
<gene>
    <name evidence="12" type="ORF">UX20_C0024G0009</name>
</gene>
<dbReference type="PROSITE" id="PS51371">
    <property type="entry name" value="CBS"/>
    <property type="match status" value="1"/>
</dbReference>
<organism evidence="12 13">
    <name type="scientific">Candidatus Magasanikbacteria bacterium GW2011_GWC2_45_8</name>
    <dbReference type="NCBI Taxonomy" id="1619050"/>
    <lineage>
        <taxon>Bacteria</taxon>
        <taxon>Candidatus Magasanikiibacteriota</taxon>
    </lineage>
</organism>